<proteinExistence type="predicted"/>
<dbReference type="EMBL" id="LR699119">
    <property type="protein sequence ID" value="VVC76148.1"/>
    <property type="molecule type" value="Genomic_DNA"/>
</dbReference>
<organism evidence="3 4">
    <name type="scientific">Aquicella siphonis</name>
    <dbReference type="NCBI Taxonomy" id="254247"/>
    <lineage>
        <taxon>Bacteria</taxon>
        <taxon>Pseudomonadati</taxon>
        <taxon>Pseudomonadota</taxon>
        <taxon>Gammaproteobacteria</taxon>
        <taxon>Legionellales</taxon>
        <taxon>Coxiellaceae</taxon>
        <taxon>Aquicella</taxon>
    </lineage>
</organism>
<keyword evidence="4" id="KW-1185">Reference proteome</keyword>
<protein>
    <recommendedName>
        <fullName evidence="2">Sulfatase N-terminal domain-containing protein</fullName>
    </recommendedName>
</protein>
<dbReference type="Proteomes" id="UP000324194">
    <property type="component" value="Chromosome 1"/>
</dbReference>
<feature type="domain" description="Sulfatase N-terminal" evidence="2">
    <location>
        <begin position="34"/>
        <end position="305"/>
    </location>
</feature>
<dbReference type="AlphaFoldDB" id="A0A5E4PHZ2"/>
<dbReference type="Pfam" id="PF00884">
    <property type="entry name" value="Sulfatase"/>
    <property type="match status" value="1"/>
</dbReference>
<feature type="chain" id="PRO_5022721806" description="Sulfatase N-terminal domain-containing protein" evidence="1">
    <location>
        <begin position="25"/>
        <end position="318"/>
    </location>
</feature>
<dbReference type="RefSeq" id="WP_172622774.1">
    <property type="nucleotide sequence ID" value="NZ_LR699119.1"/>
</dbReference>
<accession>A0A5E4PHZ2</accession>
<evidence type="ECO:0000313" key="4">
    <source>
        <dbReference type="Proteomes" id="UP000324194"/>
    </source>
</evidence>
<dbReference type="KEGG" id="asip:AQUSIP_14530"/>
<reference evidence="3 4" key="1">
    <citation type="submission" date="2019-08" db="EMBL/GenBank/DDBJ databases">
        <authorList>
            <person name="Guy L."/>
        </authorList>
    </citation>
    <scope>NUCLEOTIDE SEQUENCE [LARGE SCALE GENOMIC DNA]</scope>
    <source>
        <strain evidence="3 4">SGT-108</strain>
    </source>
</reference>
<dbReference type="InterPro" id="IPR000917">
    <property type="entry name" value="Sulfatase_N"/>
</dbReference>
<dbReference type="Gene3D" id="3.40.720.10">
    <property type="entry name" value="Alkaline Phosphatase, subunit A"/>
    <property type="match status" value="1"/>
</dbReference>
<name>A0A5E4PHZ2_9COXI</name>
<evidence type="ECO:0000256" key="1">
    <source>
        <dbReference type="SAM" id="SignalP"/>
    </source>
</evidence>
<dbReference type="SUPFAM" id="SSF53649">
    <property type="entry name" value="Alkaline phosphatase-like"/>
    <property type="match status" value="1"/>
</dbReference>
<dbReference type="InterPro" id="IPR017850">
    <property type="entry name" value="Alkaline_phosphatase_core_sf"/>
</dbReference>
<gene>
    <name evidence="3" type="ORF">AQUSIP_14530</name>
</gene>
<keyword evidence="1" id="KW-0732">Signal</keyword>
<sequence length="318" mass="36516">MQRIVLFALFSTLFATILSHPASAEFPQKRINRVIYVTLDGVRWQDVYLDRSHFAKIWTLYAPRLSFYGEPGSHTTMSAASIPVSLPSYQSQMSGSVQPCTDNECGRIRVQTLPEYLINRLHFAKQDVAIFSSWPEVAYAAESKPGTAYCNAGNLPVTDPVSHRPDEVMAALNHQQDLDHPGYKPNRYDKYTFAQALHYLEKYHPRFLWISLVNADDEAHFQNLQHYHRMLSYYDDALNGLFKTLKSMRLDDSTMVIVTTDHGRGNNENWTTHGKDYPESSRTWAFVMNGKLAPTKRERDTDHYDTLSIRPAIEQVFS</sequence>
<feature type="signal peptide" evidence="1">
    <location>
        <begin position="1"/>
        <end position="24"/>
    </location>
</feature>
<evidence type="ECO:0000313" key="3">
    <source>
        <dbReference type="EMBL" id="VVC76148.1"/>
    </source>
</evidence>
<evidence type="ECO:0000259" key="2">
    <source>
        <dbReference type="Pfam" id="PF00884"/>
    </source>
</evidence>